<dbReference type="InParanoid" id="A0A152A3R4"/>
<dbReference type="OrthoDB" id="29373at2759"/>
<dbReference type="SUPFAM" id="SSF57850">
    <property type="entry name" value="RING/U-box"/>
    <property type="match status" value="1"/>
</dbReference>
<dbReference type="PROSITE" id="PS50089">
    <property type="entry name" value="ZF_RING_2"/>
    <property type="match status" value="1"/>
</dbReference>
<keyword evidence="5" id="KW-0472">Membrane</keyword>
<dbReference type="SUPFAM" id="SSF50911">
    <property type="entry name" value="Mannose 6-phosphate receptor domain"/>
    <property type="match status" value="1"/>
</dbReference>
<evidence type="ECO:0000259" key="7">
    <source>
        <dbReference type="PROSITE" id="PS50089"/>
    </source>
</evidence>
<dbReference type="FunCoup" id="A0A152A3R4">
    <property type="interactions" value="127"/>
</dbReference>
<organism evidence="9 10">
    <name type="scientific">Tieghemostelium lacteum</name>
    <name type="common">Slime mold</name>
    <name type="synonym">Dictyostelium lacteum</name>
    <dbReference type="NCBI Taxonomy" id="361077"/>
    <lineage>
        <taxon>Eukaryota</taxon>
        <taxon>Amoebozoa</taxon>
        <taxon>Evosea</taxon>
        <taxon>Eumycetozoa</taxon>
        <taxon>Dictyostelia</taxon>
        <taxon>Dictyosteliales</taxon>
        <taxon>Raperosteliaceae</taxon>
        <taxon>Tieghemostelium</taxon>
    </lineage>
</organism>
<evidence type="ECO:0000256" key="5">
    <source>
        <dbReference type="SAM" id="Phobius"/>
    </source>
</evidence>
<accession>A0A152A3R4</accession>
<keyword evidence="5" id="KW-0812">Transmembrane</keyword>
<dbReference type="Pfam" id="PF13920">
    <property type="entry name" value="zf-C3HC4_3"/>
    <property type="match status" value="1"/>
</dbReference>
<evidence type="ECO:0000313" key="9">
    <source>
        <dbReference type="EMBL" id="KYR00849.1"/>
    </source>
</evidence>
<feature type="region of interest" description="Disordered" evidence="4">
    <location>
        <begin position="148"/>
        <end position="167"/>
    </location>
</feature>
<sequence length="396" mass="44537">MNRFIIYQLFLFLILINFIKSENYDSSEDSNINYYTLCASSFILDNYQYDLTYFQDQLLEYHENYKNDTFFIEFCSSSNSNSNDNLEGGCKMSEGDDSVCLQTQSGSAKHLGFSSTLRVVSDGTAGLILNYIGDQCYSSSSSRFGIAGTGKHPVTSGSSKPPDMESSTSVDGDTYYYNTTVSIICDPIESAKIITASFNDQCQLSIIIKSHYVCGTYQEPSHGVFSFIEICVILLASILGLILFIGLVYCFRNRIKKYCCCCFASRPHHDYIPINQAPPIQNINLNDNINQNNNLVNNQNVNNQNINNNNIQNNNNSNNNSSKAIFYNHEILQGQTPSTKNSQCVICWENNINTVILNCGHAILCMNCTHRVKDCPICRQPLSKIVQVYHISPYDD</sequence>
<feature type="domain" description="MRH" evidence="8">
    <location>
        <begin position="36"/>
        <end position="216"/>
    </location>
</feature>
<reference evidence="9 10" key="1">
    <citation type="submission" date="2015-12" db="EMBL/GenBank/DDBJ databases">
        <title>Dictyostelia acquired genes for synthesis and detection of signals that induce cell-type specialization by lateral gene transfer from prokaryotes.</title>
        <authorList>
            <person name="Gloeckner G."/>
            <person name="Schaap P."/>
        </authorList>
    </citation>
    <scope>NUCLEOTIDE SEQUENCE [LARGE SCALE GENOMIC DNA]</scope>
    <source>
        <strain evidence="9 10">TK</strain>
    </source>
</reference>
<keyword evidence="1 6" id="KW-0732">Signal</keyword>
<evidence type="ECO:0000256" key="2">
    <source>
        <dbReference type="ARBA" id="ARBA00023157"/>
    </source>
</evidence>
<dbReference type="Gene3D" id="3.30.40.10">
    <property type="entry name" value="Zinc/RING finger domain, C3HC4 (zinc finger)"/>
    <property type="match status" value="1"/>
</dbReference>
<evidence type="ECO:0000313" key="10">
    <source>
        <dbReference type="Proteomes" id="UP000076078"/>
    </source>
</evidence>
<dbReference type="Proteomes" id="UP000076078">
    <property type="component" value="Unassembled WGS sequence"/>
</dbReference>
<dbReference type="OMA" id="WENNINT"/>
<dbReference type="STRING" id="361077.A0A152A3R4"/>
<evidence type="ECO:0000259" key="8">
    <source>
        <dbReference type="PROSITE" id="PS51914"/>
    </source>
</evidence>
<feature type="transmembrane region" description="Helical" evidence="5">
    <location>
        <begin position="224"/>
        <end position="249"/>
    </location>
</feature>
<feature type="compositionally biased region" description="Polar residues" evidence="4">
    <location>
        <begin position="155"/>
        <end position="167"/>
    </location>
</feature>
<dbReference type="AlphaFoldDB" id="A0A152A3R4"/>
<dbReference type="GO" id="GO:0008270">
    <property type="term" value="F:zinc ion binding"/>
    <property type="evidence" value="ECO:0007669"/>
    <property type="project" value="UniProtKB-KW"/>
</dbReference>
<protein>
    <submittedName>
        <fullName evidence="9">Uncharacterized protein</fullName>
    </submittedName>
</protein>
<dbReference type="PROSITE" id="PS51914">
    <property type="entry name" value="MRH"/>
    <property type="match status" value="1"/>
</dbReference>
<gene>
    <name evidence="9" type="ORF">DLAC_02906</name>
</gene>
<dbReference type="PANTHER" id="PTHR16148:SF23">
    <property type="entry name" value="B BOX-TYPE DOMAIN-CONTAINING PROTEIN-RELATED"/>
    <property type="match status" value="1"/>
</dbReference>
<dbReference type="SMART" id="SM00184">
    <property type="entry name" value="RING"/>
    <property type="match status" value="1"/>
</dbReference>
<evidence type="ECO:0000256" key="6">
    <source>
        <dbReference type="SAM" id="SignalP"/>
    </source>
</evidence>
<dbReference type="PANTHER" id="PTHR16148">
    <property type="entry name" value="NF-KAPPA-B-REPRESSING FACTOR-RELATED"/>
    <property type="match status" value="1"/>
</dbReference>
<dbReference type="InterPro" id="IPR044865">
    <property type="entry name" value="MRH_dom"/>
</dbReference>
<dbReference type="InterPro" id="IPR009011">
    <property type="entry name" value="Man6P_isomerase_rcpt-bd_dom_sf"/>
</dbReference>
<keyword evidence="3" id="KW-0479">Metal-binding</keyword>
<dbReference type="InterPro" id="IPR013083">
    <property type="entry name" value="Znf_RING/FYVE/PHD"/>
</dbReference>
<keyword evidence="10" id="KW-1185">Reference proteome</keyword>
<feature type="signal peptide" evidence="6">
    <location>
        <begin position="1"/>
        <end position="21"/>
    </location>
</feature>
<keyword evidence="3" id="KW-0863">Zinc-finger</keyword>
<evidence type="ECO:0000256" key="4">
    <source>
        <dbReference type="SAM" id="MobiDB-lite"/>
    </source>
</evidence>
<feature type="domain" description="RING-type" evidence="7">
    <location>
        <begin position="344"/>
        <end position="379"/>
    </location>
</feature>
<keyword evidence="3" id="KW-0862">Zinc</keyword>
<keyword evidence="2" id="KW-1015">Disulfide bond</keyword>
<dbReference type="Gene3D" id="2.70.130.10">
    <property type="entry name" value="Mannose-6-phosphate receptor binding domain"/>
    <property type="match status" value="1"/>
</dbReference>
<comment type="caution">
    <text evidence="9">The sequence shown here is derived from an EMBL/GenBank/DDBJ whole genome shotgun (WGS) entry which is preliminary data.</text>
</comment>
<feature type="chain" id="PRO_5007593498" evidence="6">
    <location>
        <begin position="22"/>
        <end position="396"/>
    </location>
</feature>
<evidence type="ECO:0000256" key="3">
    <source>
        <dbReference type="PROSITE-ProRule" id="PRU00175"/>
    </source>
</evidence>
<evidence type="ECO:0000256" key="1">
    <source>
        <dbReference type="ARBA" id="ARBA00022729"/>
    </source>
</evidence>
<keyword evidence="5" id="KW-1133">Transmembrane helix</keyword>
<dbReference type="InterPro" id="IPR001841">
    <property type="entry name" value="Znf_RING"/>
</dbReference>
<dbReference type="EMBL" id="LODT01000013">
    <property type="protein sequence ID" value="KYR00849.1"/>
    <property type="molecule type" value="Genomic_DNA"/>
</dbReference>
<proteinExistence type="predicted"/>
<name>A0A152A3R4_TIELA</name>